<dbReference type="Proteomes" id="UP001433268">
    <property type="component" value="Unassembled WGS sequence"/>
</dbReference>
<comment type="caution">
    <text evidence="1">The sequence shown here is derived from an EMBL/GenBank/DDBJ whole genome shotgun (WGS) entry which is preliminary data.</text>
</comment>
<gene>
    <name evidence="1" type="ORF">PG997_006419</name>
</gene>
<proteinExistence type="predicted"/>
<dbReference type="RefSeq" id="XP_066669657.1">
    <property type="nucleotide sequence ID" value="XM_066810734.1"/>
</dbReference>
<protein>
    <submittedName>
        <fullName evidence="1">Uncharacterized protein</fullName>
    </submittedName>
</protein>
<evidence type="ECO:0000313" key="2">
    <source>
        <dbReference type="Proteomes" id="UP001433268"/>
    </source>
</evidence>
<accession>A0ABR1WNZ7</accession>
<sequence>MPDENNDFDAAMVNNIHQCLPEVYCPRIPVGKNYGNDQRLFDLHVQLRHIDLHEIYVAYKNHTTLPKYGVDLSNGLFAELMIRWNTGGIHPIGIASHVFGNPAITGMKASIQTSLGSATLAMEPDVRDSKIMRGLTLDLGPVKSQAFSGIGTIAGIFRVLNTPRSLLSQDHAVASMEQTKVHTEG</sequence>
<evidence type="ECO:0000313" key="1">
    <source>
        <dbReference type="EMBL" id="KAK8085148.1"/>
    </source>
</evidence>
<reference evidence="1 2" key="1">
    <citation type="submission" date="2023-01" db="EMBL/GenBank/DDBJ databases">
        <title>Analysis of 21 Apiospora genomes using comparative genomics revels a genus with tremendous synthesis potential of carbohydrate active enzymes and secondary metabolites.</title>
        <authorList>
            <person name="Sorensen T."/>
        </authorList>
    </citation>
    <scope>NUCLEOTIDE SEQUENCE [LARGE SCALE GENOMIC DNA]</scope>
    <source>
        <strain evidence="1 2">CBS 114990</strain>
    </source>
</reference>
<dbReference type="GeneID" id="92043794"/>
<dbReference type="EMBL" id="JAQQWN010000005">
    <property type="protein sequence ID" value="KAK8085148.1"/>
    <property type="molecule type" value="Genomic_DNA"/>
</dbReference>
<keyword evidence="2" id="KW-1185">Reference proteome</keyword>
<name>A0ABR1WNZ7_9PEZI</name>
<organism evidence="1 2">
    <name type="scientific">Apiospora hydei</name>
    <dbReference type="NCBI Taxonomy" id="1337664"/>
    <lineage>
        <taxon>Eukaryota</taxon>
        <taxon>Fungi</taxon>
        <taxon>Dikarya</taxon>
        <taxon>Ascomycota</taxon>
        <taxon>Pezizomycotina</taxon>
        <taxon>Sordariomycetes</taxon>
        <taxon>Xylariomycetidae</taxon>
        <taxon>Amphisphaeriales</taxon>
        <taxon>Apiosporaceae</taxon>
        <taxon>Apiospora</taxon>
    </lineage>
</organism>